<keyword evidence="2" id="KW-0963">Cytoplasm</keyword>
<dbReference type="PRINTS" id="PR01438">
    <property type="entry name" value="UNVRSLSTRESS"/>
</dbReference>
<accession>I4D0I4</accession>
<dbReference type="CDD" id="cd00293">
    <property type="entry name" value="USP-like"/>
    <property type="match status" value="1"/>
</dbReference>
<comment type="similarity">
    <text evidence="1 2">Belongs to the universal stress protein A family.</text>
</comment>
<dbReference type="HOGENOM" id="CLU_049301_11_2_9"/>
<evidence type="ECO:0000313" key="4">
    <source>
        <dbReference type="EMBL" id="AFM39308.1"/>
    </source>
</evidence>
<dbReference type="PANTHER" id="PTHR46268:SF6">
    <property type="entry name" value="UNIVERSAL STRESS PROTEIN UP12"/>
    <property type="match status" value="1"/>
</dbReference>
<dbReference type="KEGG" id="dai:Desaci_0234"/>
<dbReference type="AlphaFoldDB" id="I4D0I4"/>
<gene>
    <name evidence="4" type="ordered locus">Desaci_0234</name>
</gene>
<evidence type="ECO:0000313" key="5">
    <source>
        <dbReference type="Proteomes" id="UP000002892"/>
    </source>
</evidence>
<feature type="domain" description="UspA" evidence="3">
    <location>
        <begin position="1"/>
        <end position="142"/>
    </location>
</feature>
<reference evidence="4 5" key="1">
    <citation type="journal article" date="2012" name="J. Bacteriol.">
        <title>Complete genome sequences of Desulfosporosinus orientis DSM765T, Desulfosporosinus youngiae DSM17734T, Desulfosporosinus meridiei DSM13257T, and Desulfosporosinus acidiphilus DSM22704T.</title>
        <authorList>
            <person name="Pester M."/>
            <person name="Brambilla E."/>
            <person name="Alazard D."/>
            <person name="Rattei T."/>
            <person name="Weinmaier T."/>
            <person name="Han J."/>
            <person name="Lucas S."/>
            <person name="Lapidus A."/>
            <person name="Cheng J.F."/>
            <person name="Goodwin L."/>
            <person name="Pitluck S."/>
            <person name="Peters L."/>
            <person name="Ovchinnikova G."/>
            <person name="Teshima H."/>
            <person name="Detter J.C."/>
            <person name="Han C.S."/>
            <person name="Tapia R."/>
            <person name="Land M.L."/>
            <person name="Hauser L."/>
            <person name="Kyrpides N.C."/>
            <person name="Ivanova N.N."/>
            <person name="Pagani I."/>
            <person name="Huntmann M."/>
            <person name="Wei C.L."/>
            <person name="Davenport K.W."/>
            <person name="Daligault H."/>
            <person name="Chain P.S."/>
            <person name="Chen A."/>
            <person name="Mavromatis K."/>
            <person name="Markowitz V."/>
            <person name="Szeto E."/>
            <person name="Mikhailova N."/>
            <person name="Pati A."/>
            <person name="Wagner M."/>
            <person name="Woyke T."/>
            <person name="Ollivier B."/>
            <person name="Klenk H.P."/>
            <person name="Spring S."/>
            <person name="Loy A."/>
        </authorList>
    </citation>
    <scope>NUCLEOTIDE SEQUENCE [LARGE SCALE GENOMIC DNA]</scope>
    <source>
        <strain evidence="5">DSM 22704 / JCM 16185 / SJ4</strain>
    </source>
</reference>
<protein>
    <recommendedName>
        <fullName evidence="2">Universal stress protein</fullName>
    </recommendedName>
</protein>
<dbReference type="RefSeq" id="WP_014825323.1">
    <property type="nucleotide sequence ID" value="NC_018068.1"/>
</dbReference>
<sequence length="142" mass="15397">MFKRILVPTDASEFSRRALKAAIDLAQTVKAEIELLHVSYTPQAFWGYTISYGITVTQDQLDQSGELALEATLTGIDSSTVVIKKKIESGHPVTVILDEIKNEGIDLVIMGSHGYGPITGSVLGSVSQRVLQRANCPVLIIK</sequence>
<keyword evidence="5" id="KW-1185">Reference proteome</keyword>
<evidence type="ECO:0000259" key="3">
    <source>
        <dbReference type="Pfam" id="PF00582"/>
    </source>
</evidence>
<dbReference type="Proteomes" id="UP000002892">
    <property type="component" value="Chromosome"/>
</dbReference>
<dbReference type="Gene3D" id="3.40.50.620">
    <property type="entry name" value="HUPs"/>
    <property type="match status" value="1"/>
</dbReference>
<dbReference type="InterPro" id="IPR006016">
    <property type="entry name" value="UspA"/>
</dbReference>
<evidence type="ECO:0000256" key="2">
    <source>
        <dbReference type="PIRNR" id="PIRNR006276"/>
    </source>
</evidence>
<proteinExistence type="inferred from homology"/>
<dbReference type="InterPro" id="IPR014729">
    <property type="entry name" value="Rossmann-like_a/b/a_fold"/>
</dbReference>
<dbReference type="InterPro" id="IPR006015">
    <property type="entry name" value="Universal_stress_UspA"/>
</dbReference>
<dbReference type="Pfam" id="PF00582">
    <property type="entry name" value="Usp"/>
    <property type="match status" value="1"/>
</dbReference>
<dbReference type="PANTHER" id="PTHR46268">
    <property type="entry name" value="STRESS RESPONSE PROTEIN NHAX"/>
    <property type="match status" value="1"/>
</dbReference>
<dbReference type="PIRSF" id="PIRSF006276">
    <property type="entry name" value="UspA"/>
    <property type="match status" value="1"/>
</dbReference>
<name>I4D0I4_DESAJ</name>
<dbReference type="EMBL" id="CP003639">
    <property type="protein sequence ID" value="AFM39308.1"/>
    <property type="molecule type" value="Genomic_DNA"/>
</dbReference>
<evidence type="ECO:0000256" key="1">
    <source>
        <dbReference type="ARBA" id="ARBA00008791"/>
    </source>
</evidence>
<dbReference type="eggNOG" id="COG0589">
    <property type="taxonomic scope" value="Bacteria"/>
</dbReference>
<comment type="subcellular location">
    <subcellularLocation>
        <location evidence="2">Cytoplasm</location>
    </subcellularLocation>
</comment>
<dbReference type="OrthoDB" id="9794782at2"/>
<dbReference type="GO" id="GO:0005737">
    <property type="term" value="C:cytoplasm"/>
    <property type="evidence" value="ECO:0007669"/>
    <property type="project" value="UniProtKB-SubCell"/>
</dbReference>
<dbReference type="STRING" id="646529.Desaci_0234"/>
<organism evidence="4 5">
    <name type="scientific">Desulfosporosinus acidiphilus (strain DSM 22704 / JCM 16185 / SJ4)</name>
    <dbReference type="NCBI Taxonomy" id="646529"/>
    <lineage>
        <taxon>Bacteria</taxon>
        <taxon>Bacillati</taxon>
        <taxon>Bacillota</taxon>
        <taxon>Clostridia</taxon>
        <taxon>Eubacteriales</taxon>
        <taxon>Desulfitobacteriaceae</taxon>
        <taxon>Desulfosporosinus</taxon>
    </lineage>
</organism>
<dbReference type="SUPFAM" id="SSF52402">
    <property type="entry name" value="Adenine nucleotide alpha hydrolases-like"/>
    <property type="match status" value="1"/>
</dbReference>